<evidence type="ECO:0000313" key="2">
    <source>
        <dbReference type="EMBL" id="JAP43142.1"/>
    </source>
</evidence>
<organism evidence="2">
    <name type="scientific">Schistocephalus solidus</name>
    <name type="common">Tapeworm</name>
    <dbReference type="NCBI Taxonomy" id="70667"/>
    <lineage>
        <taxon>Eukaryota</taxon>
        <taxon>Metazoa</taxon>
        <taxon>Spiralia</taxon>
        <taxon>Lophotrochozoa</taxon>
        <taxon>Platyhelminthes</taxon>
        <taxon>Cestoda</taxon>
        <taxon>Eucestoda</taxon>
        <taxon>Diphyllobothriidea</taxon>
        <taxon>Diphyllobothriidae</taxon>
        <taxon>Schistocephalus</taxon>
    </lineage>
</organism>
<accession>A0A0X3P569</accession>
<gene>
    <name evidence="2" type="ORF">TR88141</name>
</gene>
<feature type="region of interest" description="Disordered" evidence="1">
    <location>
        <begin position="40"/>
        <end position="83"/>
    </location>
</feature>
<protein>
    <submittedName>
        <fullName evidence="2">Uncharacterized protein</fullName>
    </submittedName>
</protein>
<sequence>ACVCPLLRQINRSESFVACSQSAKCRNWIGFEHSRGCCQDSGSPSWSVRRTTSQHLRRSSHEPTGSTKSGELSGACGNGLPQYPRLDRRWRVATLKARFVAKKHEKPTVQLNVHCVHCG</sequence>
<feature type="compositionally biased region" description="Polar residues" evidence="1">
    <location>
        <begin position="40"/>
        <end position="54"/>
    </location>
</feature>
<feature type="non-terminal residue" evidence="2">
    <location>
        <position position="1"/>
    </location>
</feature>
<proteinExistence type="predicted"/>
<name>A0A0X3P569_SCHSO</name>
<dbReference type="EMBL" id="GEEE01020083">
    <property type="protein sequence ID" value="JAP43142.1"/>
    <property type="molecule type" value="Transcribed_RNA"/>
</dbReference>
<reference evidence="2" key="1">
    <citation type="submission" date="2016-01" db="EMBL/GenBank/DDBJ databases">
        <title>Reference transcriptome for the parasite Schistocephalus solidus: insights into the molecular evolution of parasitism.</title>
        <authorList>
            <person name="Hebert F.O."/>
            <person name="Grambauer S."/>
            <person name="Barber I."/>
            <person name="Landry C.R."/>
            <person name="Aubin-Horth N."/>
        </authorList>
    </citation>
    <scope>NUCLEOTIDE SEQUENCE</scope>
</reference>
<evidence type="ECO:0000256" key="1">
    <source>
        <dbReference type="SAM" id="MobiDB-lite"/>
    </source>
</evidence>
<dbReference type="AlphaFoldDB" id="A0A0X3P569"/>